<dbReference type="InterPro" id="IPR016181">
    <property type="entry name" value="Acyl_CoA_acyltransferase"/>
</dbReference>
<keyword evidence="2" id="KW-0012">Acyltransferase</keyword>
<dbReference type="PANTHER" id="PTHR10545:SF29">
    <property type="entry name" value="GH14572P-RELATED"/>
    <property type="match status" value="1"/>
</dbReference>
<accession>A0ABT2GDX8</accession>
<evidence type="ECO:0000256" key="1">
    <source>
        <dbReference type="ARBA" id="ARBA00022679"/>
    </source>
</evidence>
<dbReference type="InterPro" id="IPR000182">
    <property type="entry name" value="GNAT_dom"/>
</dbReference>
<dbReference type="Pfam" id="PF00583">
    <property type="entry name" value="Acetyltransf_1"/>
    <property type="match status" value="1"/>
</dbReference>
<keyword evidence="1" id="KW-0808">Transferase</keyword>
<evidence type="ECO:0000313" key="4">
    <source>
        <dbReference type="EMBL" id="MCS5714393.1"/>
    </source>
</evidence>
<dbReference type="InterPro" id="IPR051016">
    <property type="entry name" value="Diverse_Substrate_AcTransf"/>
</dbReference>
<dbReference type="PANTHER" id="PTHR10545">
    <property type="entry name" value="DIAMINE N-ACETYLTRANSFERASE"/>
    <property type="match status" value="1"/>
</dbReference>
<dbReference type="EMBL" id="JANTEZ010000003">
    <property type="protein sequence ID" value="MCS5714393.1"/>
    <property type="molecule type" value="Genomic_DNA"/>
</dbReference>
<name>A0ABT2GDX8_9MICO</name>
<protein>
    <submittedName>
        <fullName evidence="4">GNAT family N-acetyltransferase</fullName>
    </submittedName>
</protein>
<dbReference type="CDD" id="cd04301">
    <property type="entry name" value="NAT_SF"/>
    <property type="match status" value="1"/>
</dbReference>
<organism evidence="4 5">
    <name type="scientific">Herbiconiux gentiana</name>
    <dbReference type="NCBI Taxonomy" id="2970912"/>
    <lineage>
        <taxon>Bacteria</taxon>
        <taxon>Bacillati</taxon>
        <taxon>Actinomycetota</taxon>
        <taxon>Actinomycetes</taxon>
        <taxon>Micrococcales</taxon>
        <taxon>Microbacteriaceae</taxon>
        <taxon>Herbiconiux</taxon>
    </lineage>
</organism>
<keyword evidence="5" id="KW-1185">Reference proteome</keyword>
<reference evidence="4" key="1">
    <citation type="submission" date="2022-08" db="EMBL/GenBank/DDBJ databases">
        <authorList>
            <person name="Deng Y."/>
            <person name="Han X.-F."/>
            <person name="Zhang Y.-Q."/>
        </authorList>
    </citation>
    <scope>NUCLEOTIDE SEQUENCE</scope>
    <source>
        <strain evidence="4">CPCC 205716</strain>
    </source>
</reference>
<evidence type="ECO:0000256" key="2">
    <source>
        <dbReference type="ARBA" id="ARBA00023315"/>
    </source>
</evidence>
<gene>
    <name evidence="4" type="ORF">NVV95_07460</name>
</gene>
<comment type="caution">
    <text evidence="4">The sequence shown here is derived from an EMBL/GenBank/DDBJ whole genome shotgun (WGS) entry which is preliminary data.</text>
</comment>
<dbReference type="Proteomes" id="UP001165580">
    <property type="component" value="Unassembled WGS sequence"/>
</dbReference>
<dbReference type="Gene3D" id="3.40.630.30">
    <property type="match status" value="1"/>
</dbReference>
<evidence type="ECO:0000313" key="5">
    <source>
        <dbReference type="Proteomes" id="UP001165580"/>
    </source>
</evidence>
<feature type="domain" description="N-acetyltransferase" evidence="3">
    <location>
        <begin position="16"/>
        <end position="161"/>
    </location>
</feature>
<dbReference type="SUPFAM" id="SSF55729">
    <property type="entry name" value="Acyl-CoA N-acyltransferases (Nat)"/>
    <property type="match status" value="1"/>
</dbReference>
<evidence type="ECO:0000259" key="3">
    <source>
        <dbReference type="PROSITE" id="PS51186"/>
    </source>
</evidence>
<proteinExistence type="predicted"/>
<dbReference type="RefSeq" id="WP_259485929.1">
    <property type="nucleotide sequence ID" value="NZ_JANTEZ010000003.1"/>
</dbReference>
<dbReference type="PROSITE" id="PS51186">
    <property type="entry name" value="GNAT"/>
    <property type="match status" value="1"/>
</dbReference>
<sequence>MSQESTMPNETTTTSVRVRPVAGNEFFAWHAVYTGYGEFYESPLHDEKAVLVWSWIIDPEQELECLVAVDESDQIVGLAHYRPFSRPLDGSRGLYLDDLFVLPENRKQGIATALIEGVADIGRRRGASVVRWITAKDNETARALYDTLAEKTRWVTYDKAL</sequence>